<dbReference type="EMBL" id="JAUBYV010000002">
    <property type="protein sequence ID" value="KAK2629140.1"/>
    <property type="molecule type" value="Genomic_DNA"/>
</dbReference>
<accession>A0AAD9T4E3</accession>
<feature type="region of interest" description="Disordered" evidence="1">
    <location>
        <begin position="48"/>
        <end position="147"/>
    </location>
</feature>
<evidence type="ECO:0000256" key="2">
    <source>
        <dbReference type="SAM" id="Phobius"/>
    </source>
</evidence>
<dbReference type="InterPro" id="IPR007567">
    <property type="entry name" value="Mid2_dom"/>
</dbReference>
<feature type="compositionally biased region" description="Polar residues" evidence="1">
    <location>
        <begin position="262"/>
        <end position="286"/>
    </location>
</feature>
<keyword evidence="3" id="KW-0732">Signal</keyword>
<keyword evidence="2" id="KW-0812">Transmembrane</keyword>
<dbReference type="AlphaFoldDB" id="A0AAD9T4E3"/>
<evidence type="ECO:0000256" key="1">
    <source>
        <dbReference type="SAM" id="MobiDB-lite"/>
    </source>
</evidence>
<feature type="signal peptide" evidence="3">
    <location>
        <begin position="1"/>
        <end position="22"/>
    </location>
</feature>
<feature type="region of interest" description="Disordered" evidence="1">
    <location>
        <begin position="245"/>
        <end position="286"/>
    </location>
</feature>
<feature type="transmembrane region" description="Helical" evidence="2">
    <location>
        <begin position="204"/>
        <end position="225"/>
    </location>
</feature>
<name>A0AAD9T4E3_9HELO</name>
<protein>
    <recommendedName>
        <fullName evidence="4">Mid2 domain-containing protein</fullName>
    </recommendedName>
</protein>
<evidence type="ECO:0000313" key="6">
    <source>
        <dbReference type="Proteomes" id="UP001285354"/>
    </source>
</evidence>
<gene>
    <name evidence="5" type="ORF">QTJ16_002243</name>
</gene>
<reference evidence="5" key="1">
    <citation type="submission" date="2023-06" db="EMBL/GenBank/DDBJ databases">
        <title>Draft genome of Marssonina rosae.</title>
        <authorList>
            <person name="Cheng Q."/>
        </authorList>
    </citation>
    <scope>NUCLEOTIDE SEQUENCE</scope>
    <source>
        <strain evidence="5">R4</strain>
    </source>
</reference>
<feature type="chain" id="PRO_5042088016" description="Mid2 domain-containing protein" evidence="3">
    <location>
        <begin position="23"/>
        <end position="286"/>
    </location>
</feature>
<organism evidence="5 6">
    <name type="scientific">Diplocarpon rosae</name>
    <dbReference type="NCBI Taxonomy" id="946125"/>
    <lineage>
        <taxon>Eukaryota</taxon>
        <taxon>Fungi</taxon>
        <taxon>Dikarya</taxon>
        <taxon>Ascomycota</taxon>
        <taxon>Pezizomycotina</taxon>
        <taxon>Leotiomycetes</taxon>
        <taxon>Helotiales</taxon>
        <taxon>Drepanopezizaceae</taxon>
        <taxon>Diplocarpon</taxon>
    </lineage>
</organism>
<evidence type="ECO:0000313" key="5">
    <source>
        <dbReference type="EMBL" id="KAK2629140.1"/>
    </source>
</evidence>
<sequence length="286" mass="28726">MLSRPQLRLLSLLALVFAVTQASWLEVNINNGWGAKAIFARQEPGTAVAEDTAGGGSAQPTPNSIPESASVAPSTPAAPAGSSRPANTPTAPASSSASTTASPPETTPSQPASSASATPTQTSTPDSSAPSSTGKDTTTQSTSARPTATTAVVVTTIVTTISGSVFSSVASSTITTELPAGTAALNSDGSEKSSGMSTKTRNTIIGVVVGIGGAIIVGGLAIVAFRIWGRKRKNDESDGLMEFGEHSRHEKTGSGSVPGGTNPFQSTLENYHNPARNGNVNASANF</sequence>
<proteinExistence type="predicted"/>
<keyword evidence="6" id="KW-1185">Reference proteome</keyword>
<evidence type="ECO:0000256" key="3">
    <source>
        <dbReference type="SAM" id="SignalP"/>
    </source>
</evidence>
<dbReference type="Proteomes" id="UP001285354">
    <property type="component" value="Unassembled WGS sequence"/>
</dbReference>
<evidence type="ECO:0000259" key="4">
    <source>
        <dbReference type="Pfam" id="PF04478"/>
    </source>
</evidence>
<feature type="compositionally biased region" description="Low complexity" evidence="1">
    <location>
        <begin position="66"/>
        <end position="147"/>
    </location>
</feature>
<keyword evidence="2" id="KW-0472">Membrane</keyword>
<feature type="domain" description="Mid2" evidence="4">
    <location>
        <begin position="155"/>
        <end position="225"/>
    </location>
</feature>
<dbReference type="Pfam" id="PF04478">
    <property type="entry name" value="Mid2"/>
    <property type="match status" value="1"/>
</dbReference>
<comment type="caution">
    <text evidence="5">The sequence shown here is derived from an EMBL/GenBank/DDBJ whole genome shotgun (WGS) entry which is preliminary data.</text>
</comment>
<keyword evidence="2" id="KW-1133">Transmembrane helix</keyword>